<comment type="caution">
    <text evidence="3">The sequence shown here is derived from an EMBL/GenBank/DDBJ whole genome shotgun (WGS) entry which is preliminary data.</text>
</comment>
<evidence type="ECO:0000313" key="4">
    <source>
        <dbReference type="Proteomes" id="UP000094296"/>
    </source>
</evidence>
<organism evidence="3 4">
    <name type="scientific">Desulfuribacillus alkaliarsenatis</name>
    <dbReference type="NCBI Taxonomy" id="766136"/>
    <lineage>
        <taxon>Bacteria</taxon>
        <taxon>Bacillati</taxon>
        <taxon>Bacillota</taxon>
        <taxon>Desulfuribacillia</taxon>
        <taxon>Desulfuribacillales</taxon>
        <taxon>Desulfuribacillaceae</taxon>
        <taxon>Desulfuribacillus</taxon>
    </lineage>
</organism>
<reference evidence="3 4" key="1">
    <citation type="submission" date="2016-09" db="EMBL/GenBank/DDBJ databases">
        <title>Draft genome sequence for the type strain of Desulfuribacillus alkaliarsenatis AHT28, an obligately anaerobic, sulfidogenic bacterium isolated from Russian soda lake sediments.</title>
        <authorList>
            <person name="Abin C.A."/>
            <person name="Hollibaugh J.T."/>
        </authorList>
    </citation>
    <scope>NUCLEOTIDE SEQUENCE [LARGE SCALE GENOMIC DNA]</scope>
    <source>
        <strain evidence="3 4">AHT28</strain>
    </source>
</reference>
<evidence type="ECO:0000256" key="1">
    <source>
        <dbReference type="SAM" id="Coils"/>
    </source>
</evidence>
<dbReference type="STRING" id="766136.BHF68_10190"/>
<dbReference type="Proteomes" id="UP000094296">
    <property type="component" value="Unassembled WGS sequence"/>
</dbReference>
<evidence type="ECO:0000313" key="3">
    <source>
        <dbReference type="EMBL" id="OEF96094.1"/>
    </source>
</evidence>
<evidence type="ECO:0000256" key="2">
    <source>
        <dbReference type="SAM" id="Phobius"/>
    </source>
</evidence>
<feature type="transmembrane region" description="Helical" evidence="2">
    <location>
        <begin position="6"/>
        <end position="22"/>
    </location>
</feature>
<name>A0A1E5FZW0_9FIRM</name>
<keyword evidence="2" id="KW-1133">Transmembrane helix</keyword>
<sequence length="122" mass="14623">MELSIVLIGSGVLLMLSFYWIVKPLRTHQDDFTEDVEERDEKEAVFSTLNEIEFDYKTQKISEEDYIELKRGYEEEAKRLLKIEELETDSYEVNKELEQEIEQEIEKELEQEIKEELAKRGK</sequence>
<keyword evidence="2" id="KW-0812">Transmembrane</keyword>
<keyword evidence="4" id="KW-1185">Reference proteome</keyword>
<keyword evidence="2" id="KW-0472">Membrane</keyword>
<protein>
    <recommendedName>
        <fullName evidence="5">C-type cytochrome biogenesis protein CcmI</fullName>
    </recommendedName>
</protein>
<accession>A0A1E5FZW0</accession>
<proteinExistence type="predicted"/>
<keyword evidence="1" id="KW-0175">Coiled coil</keyword>
<dbReference type="AlphaFoldDB" id="A0A1E5FZW0"/>
<dbReference type="EMBL" id="MIJE01000033">
    <property type="protein sequence ID" value="OEF96094.1"/>
    <property type="molecule type" value="Genomic_DNA"/>
</dbReference>
<dbReference type="RefSeq" id="WP_069644015.1">
    <property type="nucleotide sequence ID" value="NZ_MIJE01000033.1"/>
</dbReference>
<evidence type="ECO:0008006" key="5">
    <source>
        <dbReference type="Google" id="ProtNLM"/>
    </source>
</evidence>
<feature type="coiled-coil region" evidence="1">
    <location>
        <begin position="83"/>
        <end position="115"/>
    </location>
</feature>
<gene>
    <name evidence="3" type="ORF">BHF68_10190</name>
</gene>
<dbReference type="OrthoDB" id="1727065at2"/>